<evidence type="ECO:0000256" key="8">
    <source>
        <dbReference type="ARBA" id="ARBA00022679"/>
    </source>
</evidence>
<keyword evidence="6" id="KW-0698">rRNA processing</keyword>
<dbReference type="InterPro" id="IPR023267">
    <property type="entry name" value="RCMT"/>
</dbReference>
<dbReference type="InterPro" id="IPR006027">
    <property type="entry name" value="NusB_RsmB_TIM44"/>
</dbReference>
<evidence type="ECO:0000256" key="9">
    <source>
        <dbReference type="ARBA" id="ARBA00022691"/>
    </source>
</evidence>
<dbReference type="InterPro" id="IPR035926">
    <property type="entry name" value="NusB-like_sf"/>
</dbReference>
<evidence type="ECO:0000256" key="5">
    <source>
        <dbReference type="ARBA" id="ARBA00022490"/>
    </source>
</evidence>
<comment type="subcellular location">
    <subcellularLocation>
        <location evidence="2">Cytoplasm</location>
    </subcellularLocation>
</comment>
<evidence type="ECO:0000256" key="14">
    <source>
        <dbReference type="PROSITE-ProRule" id="PRU01023"/>
    </source>
</evidence>
<dbReference type="InterPro" id="IPR004573">
    <property type="entry name" value="rRNA_ssu_MeTfrase_B"/>
</dbReference>
<comment type="function">
    <text evidence="1">Specifically methylates the cytosine at position 967 (m5C967) of 16S rRNA.</text>
</comment>
<dbReference type="SUPFAM" id="SSF53335">
    <property type="entry name" value="S-adenosyl-L-methionine-dependent methyltransferases"/>
    <property type="match status" value="1"/>
</dbReference>
<sequence length="438" mass="49327">MIILAKSKTLCARSAAALVIQRVTQGQSLNTAFVDISKRLDESQRSLFQQLSYGVVRWYPTLEFIGKQLLSKPLKTKDGDVFALLLMGIYQLRSLRIPDHAALSETVNASKLLNKQWASGLINACLRNYQRQQDVLEKSVKQQLVSNFAHPAWLIEKYQSDWPDHWQQILEANNQQPPMMLRVNRREYSQTEYLELLAAANIAASAIENCAQGILLEQACDVFSLPGFVDGAVSVQDGAAQQVVDLLDLQQGLRILDACAAPGGKTCHILERFPTNHVTALDISDERLKQVDENLSRLHLSATCLAADASDTQNWWNGEQFDRILIDAPCSGSGVIRRHPDIKLLRKHEDIQQLARQQQDLLDKLWPLLKPDGLLVYTTCSAFKQENELQIEAFLLRQPDAMEHIPAMAPARRAGFGYQLLPGDNDLDGFYYACLRHR</sequence>
<dbReference type="GO" id="GO:0008649">
    <property type="term" value="F:rRNA methyltransferase activity"/>
    <property type="evidence" value="ECO:0007669"/>
    <property type="project" value="InterPro"/>
</dbReference>
<dbReference type="NCBIfam" id="NF011494">
    <property type="entry name" value="PRK14902.1"/>
    <property type="match status" value="1"/>
</dbReference>
<dbReference type="InterPro" id="IPR001678">
    <property type="entry name" value="MeTrfase_RsmB-F_NOP2_dom"/>
</dbReference>
<dbReference type="Gene3D" id="1.10.940.10">
    <property type="entry name" value="NusB-like"/>
    <property type="match status" value="1"/>
</dbReference>
<dbReference type="NCBIfam" id="NF008149">
    <property type="entry name" value="PRK10901.1"/>
    <property type="match status" value="1"/>
</dbReference>
<evidence type="ECO:0000313" key="17">
    <source>
        <dbReference type="Proteomes" id="UP000094379"/>
    </source>
</evidence>
<feature type="binding site" evidence="14">
    <location>
        <position position="282"/>
    </location>
    <ligand>
        <name>S-adenosyl-L-methionine</name>
        <dbReference type="ChEBI" id="CHEBI:59789"/>
    </ligand>
</feature>
<dbReference type="Pfam" id="PF01029">
    <property type="entry name" value="NusB"/>
    <property type="match status" value="1"/>
</dbReference>
<dbReference type="Gene3D" id="3.30.70.1170">
    <property type="entry name" value="Sun protein, domain 3"/>
    <property type="match status" value="1"/>
</dbReference>
<keyword evidence="10 14" id="KW-0694">RNA-binding</keyword>
<feature type="binding site" evidence="14">
    <location>
        <begin position="259"/>
        <end position="265"/>
    </location>
    <ligand>
        <name>S-adenosyl-L-methionine</name>
        <dbReference type="ChEBI" id="CHEBI:59789"/>
    </ligand>
</feature>
<dbReference type="EMBL" id="MCRI01000001">
    <property type="protein sequence ID" value="ODN68272.1"/>
    <property type="molecule type" value="Genomic_DNA"/>
</dbReference>
<evidence type="ECO:0000313" key="16">
    <source>
        <dbReference type="EMBL" id="ODN68272.1"/>
    </source>
</evidence>
<evidence type="ECO:0000256" key="2">
    <source>
        <dbReference type="ARBA" id="ARBA00004496"/>
    </source>
</evidence>
<dbReference type="InterPro" id="IPR029063">
    <property type="entry name" value="SAM-dependent_MTases_sf"/>
</dbReference>
<dbReference type="AlphaFoldDB" id="A0A1E3GW28"/>
<dbReference type="PROSITE" id="PS01153">
    <property type="entry name" value="NOL1_NOP2_SUN"/>
    <property type="match status" value="1"/>
</dbReference>
<evidence type="ECO:0000256" key="3">
    <source>
        <dbReference type="ARBA" id="ARBA00007494"/>
    </source>
</evidence>
<evidence type="ECO:0000256" key="10">
    <source>
        <dbReference type="ARBA" id="ARBA00022884"/>
    </source>
</evidence>
<feature type="domain" description="SAM-dependent MTase RsmB/NOP-type" evidence="15">
    <location>
        <begin position="169"/>
        <end position="438"/>
    </location>
</feature>
<comment type="caution">
    <text evidence="16">The sequence shown here is derived from an EMBL/GenBank/DDBJ whole genome shotgun (WGS) entry which is preliminary data.</text>
</comment>
<dbReference type="PROSITE" id="PS51686">
    <property type="entry name" value="SAM_MT_RSMB_NOP"/>
    <property type="match status" value="1"/>
</dbReference>
<protein>
    <recommendedName>
        <fullName evidence="4">16S rRNA (cytosine(967)-C(5))-methyltransferase</fullName>
        <ecNumber evidence="4">2.1.1.176</ecNumber>
    </recommendedName>
    <alternativeName>
        <fullName evidence="11">16S rRNA m5C967 methyltransferase</fullName>
    </alternativeName>
    <alternativeName>
        <fullName evidence="12">rRNA (cytosine-C(5)-)-methyltransferase RsmB</fullName>
    </alternativeName>
</protein>
<dbReference type="Proteomes" id="UP000094379">
    <property type="component" value="Unassembled WGS sequence"/>
</dbReference>
<reference evidence="16 17" key="1">
    <citation type="submission" date="2016-07" db="EMBL/GenBank/DDBJ databases">
        <title>Draft Genome Sequence of Methylophaga muralis Bur 1.</title>
        <authorList>
            <person name="Vasilenko O.V."/>
            <person name="Doronina N.V."/>
            <person name="Shmareva M.N."/>
            <person name="Tarlachkov S.V."/>
            <person name="Mustakhimov I."/>
            <person name="Trotsenko Y.A."/>
        </authorList>
    </citation>
    <scope>NUCLEOTIDE SEQUENCE [LARGE SCALE GENOMIC DNA]</scope>
    <source>
        <strain evidence="16 17">Bur 1</strain>
    </source>
</reference>
<keyword evidence="5" id="KW-0963">Cytoplasm</keyword>
<dbReference type="RefSeq" id="WP_245651993.1">
    <property type="nucleotide sequence ID" value="NZ_MCRI01000001.1"/>
</dbReference>
<dbReference type="PANTHER" id="PTHR22807:SF61">
    <property type="entry name" value="NOL1_NOP2_SUN FAMILY PROTEIN _ ANTITERMINATION NUSB DOMAIN-CONTAINING PROTEIN"/>
    <property type="match status" value="1"/>
</dbReference>
<feature type="binding site" evidence="14">
    <location>
        <position position="308"/>
    </location>
    <ligand>
        <name>S-adenosyl-L-methionine</name>
        <dbReference type="ChEBI" id="CHEBI:59789"/>
    </ligand>
</feature>
<dbReference type="EC" id="2.1.1.176" evidence="4"/>
<dbReference type="PRINTS" id="PR02008">
    <property type="entry name" value="RCMTFAMILY"/>
</dbReference>
<dbReference type="InterPro" id="IPR049560">
    <property type="entry name" value="MeTrfase_RsmB-F_NOP2_cat"/>
</dbReference>
<dbReference type="Gene3D" id="3.40.50.150">
    <property type="entry name" value="Vaccinia Virus protein VP39"/>
    <property type="match status" value="1"/>
</dbReference>
<comment type="similarity">
    <text evidence="3 14">Belongs to the class I-like SAM-binding methyltransferase superfamily. RsmB/NOP family.</text>
</comment>
<evidence type="ECO:0000256" key="12">
    <source>
        <dbReference type="ARBA" id="ARBA00031088"/>
    </source>
</evidence>
<dbReference type="GO" id="GO:0006355">
    <property type="term" value="P:regulation of DNA-templated transcription"/>
    <property type="evidence" value="ECO:0007669"/>
    <property type="project" value="InterPro"/>
</dbReference>
<keyword evidence="7 14" id="KW-0489">Methyltransferase</keyword>
<evidence type="ECO:0000256" key="11">
    <source>
        <dbReference type="ARBA" id="ARBA00030399"/>
    </source>
</evidence>
<keyword evidence="8 14" id="KW-0808">Transferase</keyword>
<dbReference type="STRING" id="291169.A9E74_00244"/>
<dbReference type="Gene3D" id="1.10.287.730">
    <property type="entry name" value="Helix hairpin bin"/>
    <property type="match status" value="1"/>
</dbReference>
<organism evidence="16 17">
    <name type="scientific">Methylophaga muralis</name>
    <dbReference type="NCBI Taxonomy" id="291169"/>
    <lineage>
        <taxon>Bacteria</taxon>
        <taxon>Pseudomonadati</taxon>
        <taxon>Pseudomonadota</taxon>
        <taxon>Gammaproteobacteria</taxon>
        <taxon>Thiotrichales</taxon>
        <taxon>Piscirickettsiaceae</taxon>
        <taxon>Methylophaga</taxon>
    </lineage>
</organism>
<gene>
    <name evidence="16" type="primary">rsmB</name>
    <name evidence="16" type="ORF">A9E74_00244</name>
</gene>
<dbReference type="Pfam" id="PF01189">
    <property type="entry name" value="Methyltr_RsmB-F"/>
    <property type="match status" value="1"/>
</dbReference>
<keyword evidence="9 14" id="KW-0949">S-adenosyl-L-methionine</keyword>
<keyword evidence="17" id="KW-1185">Reference proteome</keyword>
<dbReference type="InterPro" id="IPR018314">
    <property type="entry name" value="RsmB/NOL1/NOP2-like_CS"/>
</dbReference>
<dbReference type="CDD" id="cd02440">
    <property type="entry name" value="AdoMet_MTases"/>
    <property type="match status" value="1"/>
</dbReference>
<dbReference type="PATRIC" id="fig|291169.3.peg.249"/>
<dbReference type="GO" id="GO:0005737">
    <property type="term" value="C:cytoplasm"/>
    <property type="evidence" value="ECO:0007669"/>
    <property type="project" value="UniProtKB-SubCell"/>
</dbReference>
<dbReference type="GO" id="GO:0003723">
    <property type="term" value="F:RNA binding"/>
    <property type="evidence" value="ECO:0007669"/>
    <property type="project" value="UniProtKB-UniRule"/>
</dbReference>
<evidence type="ECO:0000256" key="7">
    <source>
        <dbReference type="ARBA" id="ARBA00022603"/>
    </source>
</evidence>
<dbReference type="Pfam" id="PF22458">
    <property type="entry name" value="RsmF-B_ferredox"/>
    <property type="match status" value="1"/>
</dbReference>
<feature type="binding site" evidence="14">
    <location>
        <position position="327"/>
    </location>
    <ligand>
        <name>S-adenosyl-L-methionine</name>
        <dbReference type="ChEBI" id="CHEBI:59789"/>
    </ligand>
</feature>
<dbReference type="PANTHER" id="PTHR22807">
    <property type="entry name" value="NOP2 YEAST -RELATED NOL1/NOP2/FMU SUN DOMAIN-CONTAINING"/>
    <property type="match status" value="1"/>
</dbReference>
<evidence type="ECO:0000259" key="15">
    <source>
        <dbReference type="PROSITE" id="PS51686"/>
    </source>
</evidence>
<accession>A0A1E3GW28</accession>
<dbReference type="FunFam" id="3.40.50.150:FF:000022">
    <property type="entry name" value="Ribosomal RNA small subunit methyltransferase B"/>
    <property type="match status" value="1"/>
</dbReference>
<evidence type="ECO:0000256" key="13">
    <source>
        <dbReference type="ARBA" id="ARBA00047283"/>
    </source>
</evidence>
<evidence type="ECO:0000256" key="1">
    <source>
        <dbReference type="ARBA" id="ARBA00002724"/>
    </source>
</evidence>
<dbReference type="NCBIfam" id="TIGR00563">
    <property type="entry name" value="rsmB"/>
    <property type="match status" value="1"/>
</dbReference>
<name>A0A1E3GW28_9GAMM</name>
<evidence type="ECO:0000256" key="6">
    <source>
        <dbReference type="ARBA" id="ARBA00022552"/>
    </source>
</evidence>
<evidence type="ECO:0000256" key="4">
    <source>
        <dbReference type="ARBA" id="ARBA00012140"/>
    </source>
</evidence>
<dbReference type="InterPro" id="IPR054728">
    <property type="entry name" value="RsmB-like_ferredoxin"/>
</dbReference>
<feature type="active site" description="Nucleophile" evidence="14">
    <location>
        <position position="380"/>
    </location>
</feature>
<comment type="catalytic activity">
    <reaction evidence="13">
        <text>cytidine(967) in 16S rRNA + S-adenosyl-L-methionine = 5-methylcytidine(967) in 16S rRNA + S-adenosyl-L-homocysteine + H(+)</text>
        <dbReference type="Rhea" id="RHEA:42748"/>
        <dbReference type="Rhea" id="RHEA-COMP:10219"/>
        <dbReference type="Rhea" id="RHEA-COMP:10220"/>
        <dbReference type="ChEBI" id="CHEBI:15378"/>
        <dbReference type="ChEBI" id="CHEBI:57856"/>
        <dbReference type="ChEBI" id="CHEBI:59789"/>
        <dbReference type="ChEBI" id="CHEBI:74483"/>
        <dbReference type="ChEBI" id="CHEBI:82748"/>
        <dbReference type="EC" id="2.1.1.176"/>
    </reaction>
</comment>
<proteinExistence type="inferred from homology"/>
<dbReference type="SUPFAM" id="SSF48013">
    <property type="entry name" value="NusB-like"/>
    <property type="match status" value="1"/>
</dbReference>